<dbReference type="Proteomes" id="UP000309997">
    <property type="component" value="Unassembled WGS sequence"/>
</dbReference>
<accession>A0ACC4B2K9</accession>
<evidence type="ECO:0000313" key="2">
    <source>
        <dbReference type="Proteomes" id="UP000309997"/>
    </source>
</evidence>
<evidence type="ECO:0000313" key="1">
    <source>
        <dbReference type="EMBL" id="KAL3572788.1"/>
    </source>
</evidence>
<sequence length="82" mass="9004">MVALPRLCPSFTASDSLPPLSSPSFICILNFPYLHGTKLKVEFRSQSWAHNQVQNITCSLAVSTGTMFMTLTQPEASKESRG</sequence>
<comment type="caution">
    <text evidence="1">The sequence shown here is derived from an EMBL/GenBank/DDBJ whole genome shotgun (WGS) entry which is preliminary data.</text>
</comment>
<name>A0ACC4B2K9_POPAL</name>
<organism evidence="1 2">
    <name type="scientific">Populus alba</name>
    <name type="common">White poplar</name>
    <dbReference type="NCBI Taxonomy" id="43335"/>
    <lineage>
        <taxon>Eukaryota</taxon>
        <taxon>Viridiplantae</taxon>
        <taxon>Streptophyta</taxon>
        <taxon>Embryophyta</taxon>
        <taxon>Tracheophyta</taxon>
        <taxon>Spermatophyta</taxon>
        <taxon>Magnoliopsida</taxon>
        <taxon>eudicotyledons</taxon>
        <taxon>Gunneridae</taxon>
        <taxon>Pentapetalae</taxon>
        <taxon>rosids</taxon>
        <taxon>fabids</taxon>
        <taxon>Malpighiales</taxon>
        <taxon>Salicaceae</taxon>
        <taxon>Saliceae</taxon>
        <taxon>Populus</taxon>
    </lineage>
</organism>
<proteinExistence type="predicted"/>
<dbReference type="EMBL" id="RCHU02000014">
    <property type="protein sequence ID" value="KAL3572788.1"/>
    <property type="molecule type" value="Genomic_DNA"/>
</dbReference>
<reference evidence="1 2" key="1">
    <citation type="journal article" date="2024" name="Plant Biotechnol. J.">
        <title>Genome and CRISPR/Cas9 system of a widespread forest tree (Populus alba) in the world.</title>
        <authorList>
            <person name="Liu Y.J."/>
            <person name="Jiang P.F."/>
            <person name="Han X.M."/>
            <person name="Li X.Y."/>
            <person name="Wang H.M."/>
            <person name="Wang Y.J."/>
            <person name="Wang X.X."/>
            <person name="Zeng Q.Y."/>
        </authorList>
    </citation>
    <scope>NUCLEOTIDE SEQUENCE [LARGE SCALE GENOMIC DNA]</scope>
    <source>
        <strain evidence="2">cv. PAL-ZL1</strain>
    </source>
</reference>
<protein>
    <submittedName>
        <fullName evidence="1">Uncharacterized protein</fullName>
    </submittedName>
</protein>
<keyword evidence="2" id="KW-1185">Reference proteome</keyword>
<gene>
    <name evidence="1" type="ORF">D5086_026692</name>
</gene>